<sequence length="162" mass="19638">MISDILTTFTGYLKHLQVRKHSSINECAVQSLYGFVEINIDTKHLLQNYQKELSLQEYKILFDGYNSIQYLYSLIQKIIIRRDYQIETNLEKPIWQEKVLRKKKIDLVLLIAQINNIHFFFFEKMKFQMKNRILHLFRSQYLKIVKIQSSSYVVEKFHQNQK</sequence>
<organism evidence="1 2">
    <name type="scientific">Paramecium sonneborni</name>
    <dbReference type="NCBI Taxonomy" id="65129"/>
    <lineage>
        <taxon>Eukaryota</taxon>
        <taxon>Sar</taxon>
        <taxon>Alveolata</taxon>
        <taxon>Ciliophora</taxon>
        <taxon>Intramacronucleata</taxon>
        <taxon>Oligohymenophorea</taxon>
        <taxon>Peniculida</taxon>
        <taxon>Parameciidae</taxon>
        <taxon>Paramecium</taxon>
    </lineage>
</organism>
<gene>
    <name evidence="1" type="ORF">PSON_ATCC_30995.1.T0070422</name>
</gene>
<name>A0A8S1KG27_9CILI</name>
<accession>A0A8S1KG27</accession>
<dbReference type="AlphaFoldDB" id="A0A8S1KG27"/>
<protein>
    <submittedName>
        <fullName evidence="1">Uncharacterized protein</fullName>
    </submittedName>
</protein>
<dbReference type="EMBL" id="CAJJDN010000007">
    <property type="protein sequence ID" value="CAD8053587.1"/>
    <property type="molecule type" value="Genomic_DNA"/>
</dbReference>
<reference evidence="1" key="1">
    <citation type="submission" date="2021-01" db="EMBL/GenBank/DDBJ databases">
        <authorList>
            <consortium name="Genoscope - CEA"/>
            <person name="William W."/>
        </authorList>
    </citation>
    <scope>NUCLEOTIDE SEQUENCE</scope>
</reference>
<proteinExistence type="predicted"/>
<dbReference type="Proteomes" id="UP000692954">
    <property type="component" value="Unassembled WGS sequence"/>
</dbReference>
<comment type="caution">
    <text evidence="1">The sequence shown here is derived from an EMBL/GenBank/DDBJ whole genome shotgun (WGS) entry which is preliminary data.</text>
</comment>
<keyword evidence="2" id="KW-1185">Reference proteome</keyword>
<dbReference type="OrthoDB" id="1649088at2759"/>
<evidence type="ECO:0000313" key="2">
    <source>
        <dbReference type="Proteomes" id="UP000692954"/>
    </source>
</evidence>
<evidence type="ECO:0000313" key="1">
    <source>
        <dbReference type="EMBL" id="CAD8053587.1"/>
    </source>
</evidence>